<dbReference type="Proteomes" id="UP000265520">
    <property type="component" value="Unassembled WGS sequence"/>
</dbReference>
<reference evidence="1 2" key="1">
    <citation type="journal article" date="2018" name="Front. Plant Sci.">
        <title>Red Clover (Trifolium pratense) and Zigzag Clover (T. medium) - A Picture of Genomic Similarities and Differences.</title>
        <authorList>
            <person name="Dluhosova J."/>
            <person name="Istvanek J."/>
            <person name="Nedelnik J."/>
            <person name="Repkova J."/>
        </authorList>
    </citation>
    <scope>NUCLEOTIDE SEQUENCE [LARGE SCALE GENOMIC DNA]</scope>
    <source>
        <strain evidence="2">cv. 10/8</strain>
        <tissue evidence="1">Leaf</tissue>
    </source>
</reference>
<name>A0A392SFL1_9FABA</name>
<evidence type="ECO:0000313" key="2">
    <source>
        <dbReference type="Proteomes" id="UP000265520"/>
    </source>
</evidence>
<dbReference type="EMBL" id="LXQA010365667">
    <property type="protein sequence ID" value="MCI46984.1"/>
    <property type="molecule type" value="Genomic_DNA"/>
</dbReference>
<accession>A0A392SFL1</accession>
<protein>
    <submittedName>
        <fullName evidence="1">Uncharacterized protein</fullName>
    </submittedName>
</protein>
<comment type="caution">
    <text evidence="1">The sequence shown here is derived from an EMBL/GenBank/DDBJ whole genome shotgun (WGS) entry which is preliminary data.</text>
</comment>
<sequence>MKSCNTDAFNFGESFLKIAQDIESVFKKNNGGGGGICNRIQDPR</sequence>
<proteinExistence type="predicted"/>
<feature type="non-terminal residue" evidence="1">
    <location>
        <position position="44"/>
    </location>
</feature>
<organism evidence="1 2">
    <name type="scientific">Trifolium medium</name>
    <dbReference type="NCBI Taxonomy" id="97028"/>
    <lineage>
        <taxon>Eukaryota</taxon>
        <taxon>Viridiplantae</taxon>
        <taxon>Streptophyta</taxon>
        <taxon>Embryophyta</taxon>
        <taxon>Tracheophyta</taxon>
        <taxon>Spermatophyta</taxon>
        <taxon>Magnoliopsida</taxon>
        <taxon>eudicotyledons</taxon>
        <taxon>Gunneridae</taxon>
        <taxon>Pentapetalae</taxon>
        <taxon>rosids</taxon>
        <taxon>fabids</taxon>
        <taxon>Fabales</taxon>
        <taxon>Fabaceae</taxon>
        <taxon>Papilionoideae</taxon>
        <taxon>50 kb inversion clade</taxon>
        <taxon>NPAAA clade</taxon>
        <taxon>Hologalegina</taxon>
        <taxon>IRL clade</taxon>
        <taxon>Trifolieae</taxon>
        <taxon>Trifolium</taxon>
    </lineage>
</organism>
<dbReference type="AlphaFoldDB" id="A0A392SFL1"/>
<evidence type="ECO:0000313" key="1">
    <source>
        <dbReference type="EMBL" id="MCI46984.1"/>
    </source>
</evidence>
<keyword evidence="2" id="KW-1185">Reference proteome</keyword>